<evidence type="ECO:0000313" key="3">
    <source>
        <dbReference type="Proteomes" id="UP001431783"/>
    </source>
</evidence>
<dbReference type="InterPro" id="IPR036682">
    <property type="entry name" value="OS_D_A10/PebIII_sf"/>
</dbReference>
<sequence>MYKQIIFLFAVLIHTVISKDQNKYTTMYDNIDLKEVVENERLLKNYVDCLLEEGRCTPDGAELRKNLPDAIENDCERCTEKQKEGSNFMMRYLIDNKPEYWNRLQAKYDPTDSYKKKYLQEKEVTFSVTKIETEDEDESSE</sequence>
<dbReference type="Gene3D" id="1.10.2080.10">
    <property type="entry name" value="Insect odorant-binding protein A10/Ejaculatory bulb-specific protein 3"/>
    <property type="match status" value="1"/>
</dbReference>
<dbReference type="Proteomes" id="UP001431783">
    <property type="component" value="Unassembled WGS sequence"/>
</dbReference>
<dbReference type="EMBL" id="JARQZJ010000042">
    <property type="protein sequence ID" value="KAK9877421.1"/>
    <property type="molecule type" value="Genomic_DNA"/>
</dbReference>
<dbReference type="Pfam" id="PF03392">
    <property type="entry name" value="OS-D"/>
    <property type="match status" value="1"/>
</dbReference>
<dbReference type="PANTHER" id="PTHR11257">
    <property type="entry name" value="CHEMOSENSORY PROTEIN-RELATED"/>
    <property type="match status" value="1"/>
</dbReference>
<reference evidence="2 3" key="1">
    <citation type="submission" date="2023-03" db="EMBL/GenBank/DDBJ databases">
        <title>Genome insight into feeding habits of ladybird beetles.</title>
        <authorList>
            <person name="Li H.-S."/>
            <person name="Huang Y.-H."/>
            <person name="Pang H."/>
        </authorList>
    </citation>
    <scope>NUCLEOTIDE SEQUENCE [LARGE SCALE GENOMIC DNA]</scope>
    <source>
        <strain evidence="2">SYSU_2023b</strain>
        <tissue evidence="2">Whole body</tissue>
    </source>
</reference>
<protein>
    <submittedName>
        <fullName evidence="2">Uncharacterized protein</fullName>
    </submittedName>
</protein>
<accession>A0AAW1U0R1</accession>
<keyword evidence="3" id="KW-1185">Reference proteome</keyword>
<dbReference type="PANTHER" id="PTHR11257:SF12">
    <property type="entry name" value="EJACULATORY BULB-SPECIFIC PROTEIN 3-RELATED"/>
    <property type="match status" value="1"/>
</dbReference>
<feature type="chain" id="PRO_5044002252" evidence="1">
    <location>
        <begin position="19"/>
        <end position="141"/>
    </location>
</feature>
<keyword evidence="1" id="KW-0732">Signal</keyword>
<comment type="caution">
    <text evidence="2">The sequence shown here is derived from an EMBL/GenBank/DDBJ whole genome shotgun (WGS) entry which is preliminary data.</text>
</comment>
<dbReference type="AlphaFoldDB" id="A0AAW1U0R1"/>
<dbReference type="InterPro" id="IPR005055">
    <property type="entry name" value="A10/PebIII"/>
</dbReference>
<name>A0AAW1U0R1_9CUCU</name>
<organism evidence="2 3">
    <name type="scientific">Henosepilachna vigintioctopunctata</name>
    <dbReference type="NCBI Taxonomy" id="420089"/>
    <lineage>
        <taxon>Eukaryota</taxon>
        <taxon>Metazoa</taxon>
        <taxon>Ecdysozoa</taxon>
        <taxon>Arthropoda</taxon>
        <taxon>Hexapoda</taxon>
        <taxon>Insecta</taxon>
        <taxon>Pterygota</taxon>
        <taxon>Neoptera</taxon>
        <taxon>Endopterygota</taxon>
        <taxon>Coleoptera</taxon>
        <taxon>Polyphaga</taxon>
        <taxon>Cucujiformia</taxon>
        <taxon>Coccinelloidea</taxon>
        <taxon>Coccinellidae</taxon>
        <taxon>Epilachninae</taxon>
        <taxon>Epilachnini</taxon>
        <taxon>Henosepilachna</taxon>
    </lineage>
</organism>
<evidence type="ECO:0000256" key="1">
    <source>
        <dbReference type="SAM" id="SignalP"/>
    </source>
</evidence>
<dbReference type="SUPFAM" id="SSF100910">
    <property type="entry name" value="Chemosensory protein Csp2"/>
    <property type="match status" value="1"/>
</dbReference>
<evidence type="ECO:0000313" key="2">
    <source>
        <dbReference type="EMBL" id="KAK9877421.1"/>
    </source>
</evidence>
<gene>
    <name evidence="2" type="ORF">WA026_018534</name>
</gene>
<feature type="signal peptide" evidence="1">
    <location>
        <begin position="1"/>
        <end position="18"/>
    </location>
</feature>
<proteinExistence type="predicted"/>